<protein>
    <submittedName>
        <fullName evidence="2">Uncharacterized protein</fullName>
    </submittedName>
</protein>
<dbReference type="Proteomes" id="UP000799423">
    <property type="component" value="Unassembled WGS sequence"/>
</dbReference>
<feature type="region of interest" description="Disordered" evidence="1">
    <location>
        <begin position="16"/>
        <end position="82"/>
    </location>
</feature>
<gene>
    <name evidence="2" type="ORF">T440DRAFT_522450</name>
</gene>
<evidence type="ECO:0000313" key="3">
    <source>
        <dbReference type="Proteomes" id="UP000799423"/>
    </source>
</evidence>
<evidence type="ECO:0000256" key="1">
    <source>
        <dbReference type="SAM" id="MobiDB-lite"/>
    </source>
</evidence>
<feature type="region of interest" description="Disordered" evidence="1">
    <location>
        <begin position="338"/>
        <end position="425"/>
    </location>
</feature>
<dbReference type="EMBL" id="MU006343">
    <property type="protein sequence ID" value="KAF2845713.1"/>
    <property type="molecule type" value="Genomic_DNA"/>
</dbReference>
<sequence>MFNFFTRGVKRVFGYGNTGSTNANVTSPSSAAQADSAPVSTSIPAPVTSSHRGSSFLFNDAPAPKRARGSILKQDNNRNDPDMAVRHVTFQFPSTARNANRANGRARRRVNAHQCAQQANVEERIDLGKDTTTGFTSTIHNRSNRQPKRQQDIRRNPNKAPAVPAPRVVIENSTAEKPLPDDYSGTINGIQYYTPDYTQDHKCGHIDEHKLACGHWIKSSAPCGVTCRNADKKVEAFICPTCDTIAREAIDNKLTPEERYTLSLVIKGHSARLVVWVHKLITRHCPSITAGVHQLSRHIATGIYGRRCESSQGPVSYMPIHELARKVAQTQAFNKMAVEDPLTKHSKREYEKSSTTNKKAKHDTSLAGAKRPTIETEQKDTITSNKKFKPDTSLAGYKRATAEPNTTPRAPLTPVSIPNTPSPAKRQCVSRVNASNFSGTKRFTPPVDYEAESERAPKRVRTQQVLPTTFKGQQIIWYGNCAIIKTPNGGNRTISRDTRAQLWLLGAR</sequence>
<feature type="compositionally biased region" description="Basic and acidic residues" evidence="1">
    <location>
        <begin position="338"/>
        <end position="352"/>
    </location>
</feature>
<feature type="region of interest" description="Disordered" evidence="1">
    <location>
        <begin position="131"/>
        <end position="162"/>
    </location>
</feature>
<name>A0A6A7ARN0_9PLEO</name>
<dbReference type="AlphaFoldDB" id="A0A6A7ARN0"/>
<feature type="compositionally biased region" description="Polar residues" evidence="1">
    <location>
        <begin position="41"/>
        <end position="57"/>
    </location>
</feature>
<proteinExistence type="predicted"/>
<feature type="compositionally biased region" description="Polar residues" evidence="1">
    <location>
        <begin position="131"/>
        <end position="141"/>
    </location>
</feature>
<evidence type="ECO:0000313" key="2">
    <source>
        <dbReference type="EMBL" id="KAF2845713.1"/>
    </source>
</evidence>
<feature type="compositionally biased region" description="Low complexity" evidence="1">
    <location>
        <begin position="27"/>
        <end position="40"/>
    </location>
</feature>
<reference evidence="2" key="1">
    <citation type="submission" date="2020-01" db="EMBL/GenBank/DDBJ databases">
        <authorList>
            <consortium name="DOE Joint Genome Institute"/>
            <person name="Haridas S."/>
            <person name="Albert R."/>
            <person name="Binder M."/>
            <person name="Bloem J."/>
            <person name="Labutti K."/>
            <person name="Salamov A."/>
            <person name="Andreopoulos B."/>
            <person name="Baker S.E."/>
            <person name="Barry K."/>
            <person name="Bills G."/>
            <person name="Bluhm B.H."/>
            <person name="Cannon C."/>
            <person name="Castanera R."/>
            <person name="Culley D.E."/>
            <person name="Daum C."/>
            <person name="Ezra D."/>
            <person name="Gonzalez J.B."/>
            <person name="Henrissat B."/>
            <person name="Kuo A."/>
            <person name="Liang C."/>
            <person name="Lipzen A."/>
            <person name="Lutzoni F."/>
            <person name="Magnuson J."/>
            <person name="Mondo S."/>
            <person name="Nolan M."/>
            <person name="Ohm R."/>
            <person name="Pangilinan J."/>
            <person name="Park H.-J."/>
            <person name="Ramirez L."/>
            <person name="Alfaro M."/>
            <person name="Sun H."/>
            <person name="Tritt A."/>
            <person name="Yoshinaga Y."/>
            <person name="Zwiers L.-H."/>
            <person name="Turgeon B.G."/>
            <person name="Goodwin S.B."/>
            <person name="Spatafora J.W."/>
            <person name="Crous P.W."/>
            <person name="Grigoriev I.V."/>
        </authorList>
    </citation>
    <scope>NUCLEOTIDE SEQUENCE</scope>
    <source>
        <strain evidence="2">IPT5</strain>
    </source>
</reference>
<organism evidence="2 3">
    <name type="scientific">Plenodomus tracheiphilus IPT5</name>
    <dbReference type="NCBI Taxonomy" id="1408161"/>
    <lineage>
        <taxon>Eukaryota</taxon>
        <taxon>Fungi</taxon>
        <taxon>Dikarya</taxon>
        <taxon>Ascomycota</taxon>
        <taxon>Pezizomycotina</taxon>
        <taxon>Dothideomycetes</taxon>
        <taxon>Pleosporomycetidae</taxon>
        <taxon>Pleosporales</taxon>
        <taxon>Pleosporineae</taxon>
        <taxon>Leptosphaeriaceae</taxon>
        <taxon>Plenodomus</taxon>
    </lineage>
</organism>
<dbReference type="OrthoDB" id="3799942at2759"/>
<accession>A0A6A7ARN0</accession>
<keyword evidence="3" id="KW-1185">Reference proteome</keyword>